<accession>A0AAQ4S6I5</accession>
<proteinExistence type="predicted"/>
<keyword evidence="2" id="KW-1185">Reference proteome</keyword>
<name>A0AAQ4S6I5_GASAC</name>
<reference evidence="1 2" key="1">
    <citation type="journal article" date="2021" name="G3 (Bethesda)">
        <title>Improved contiguity of the threespine stickleback genome using long-read sequencing.</title>
        <authorList>
            <person name="Nath S."/>
            <person name="Shaw D.E."/>
            <person name="White M.A."/>
        </authorList>
    </citation>
    <scope>NUCLEOTIDE SEQUENCE [LARGE SCALE GENOMIC DNA]</scope>
    <source>
        <strain evidence="1 2">Lake Benthic</strain>
    </source>
</reference>
<dbReference type="InterPro" id="IPR027993">
    <property type="entry name" value="DUF4495"/>
</dbReference>
<protein>
    <submittedName>
        <fullName evidence="1">KIAA0825</fullName>
    </submittedName>
</protein>
<reference evidence="1" key="2">
    <citation type="submission" date="2025-08" db="UniProtKB">
        <authorList>
            <consortium name="Ensembl"/>
        </authorList>
    </citation>
    <scope>IDENTIFICATION</scope>
</reference>
<reference evidence="1" key="3">
    <citation type="submission" date="2025-09" db="UniProtKB">
        <authorList>
            <consortium name="Ensembl"/>
        </authorList>
    </citation>
    <scope>IDENTIFICATION</scope>
</reference>
<evidence type="ECO:0000313" key="2">
    <source>
        <dbReference type="Proteomes" id="UP000007635"/>
    </source>
</evidence>
<dbReference type="PANTHER" id="PTHR33960:SF1">
    <property type="entry name" value="SIMILAR TO KIAA0825 PROTEIN"/>
    <property type="match status" value="1"/>
</dbReference>
<evidence type="ECO:0000313" key="1">
    <source>
        <dbReference type="Ensembl" id="ENSGACP00000071429.1"/>
    </source>
</evidence>
<dbReference type="Ensembl" id="ENSGACT00000043741.1">
    <property type="protein sequence ID" value="ENSGACP00000071429.1"/>
    <property type="gene ID" value="ENSGACG00000010402.2"/>
</dbReference>
<dbReference type="AlphaFoldDB" id="A0AAQ4S6I5"/>
<dbReference type="Pfam" id="PF14906">
    <property type="entry name" value="DUF4495"/>
    <property type="match status" value="2"/>
</dbReference>
<organism evidence="1 2">
    <name type="scientific">Gasterosteus aculeatus aculeatus</name>
    <name type="common">three-spined stickleback</name>
    <dbReference type="NCBI Taxonomy" id="481459"/>
    <lineage>
        <taxon>Eukaryota</taxon>
        <taxon>Metazoa</taxon>
        <taxon>Chordata</taxon>
        <taxon>Craniata</taxon>
        <taxon>Vertebrata</taxon>
        <taxon>Euteleostomi</taxon>
        <taxon>Actinopterygii</taxon>
        <taxon>Neopterygii</taxon>
        <taxon>Teleostei</taxon>
        <taxon>Neoteleostei</taxon>
        <taxon>Acanthomorphata</taxon>
        <taxon>Eupercaria</taxon>
        <taxon>Perciformes</taxon>
        <taxon>Cottioidei</taxon>
        <taxon>Gasterosteales</taxon>
        <taxon>Gasterosteidae</taxon>
        <taxon>Gasterosteus</taxon>
    </lineage>
</organism>
<dbReference type="Proteomes" id="UP000007635">
    <property type="component" value="Chromosome XIII"/>
</dbReference>
<sequence length="952" mass="106408">QYLGSEDAGKEEVTLQLLLDLSGLCGICFPCTPSSSSCPSSLNASSVHLVHQVRDDIQEAWNDVRLQLQRHLLDRLSSQFPGHPAPRHISVTERVHCLRQLFFLYPESEALTHYQVCRSVLALLVSALSSSPGGESGFDRLAKGFRNAAPALTQALQEEIHVLSRLAEPCTLLGFLNVAYFSTVAQELASLMERESETALRDNTTLSGKIKKYSARSRATVGECLFLIHFFKSDSYFTLSDHSFLPLLVLGETFHVFMCKTLVRKLFDSYSKSLRLVINRLVPHMAHCVKVVLDDVCTKSLQKEEALHSSGQTSITLSQHLISSFPRLCLQFCGAIMSELDALLPLAAACRDSSLLEVRSSFVEGCSRTVFSMLSRLQGRALEVPSSAPLRNLPALLATCIYVHQRLESLTLLPIQKYQDTVEALRDQLVTYCIQVCSTCILQDAESHHWADPKPFYEGERCSFSVQMWFYFLRGLRSDLWLVLPAEMAKDVLGQVLSETLQLLVQRYARARPSYKRHMQIRCDITALLLYVEELMWSVCESPEALVRSNPSTAIAIIHKHYFFPDCNKTVILVSRLSLVKLFPILQSLAQWTAIYGLLGQAASLCQLRLLNSDPGFNPRLLLQMLLFKDCHLSTILLEHTRKSQRSNGGDIHYTINKVFNVMLFQPPVFTSLFFVAFIFSDTTQAAPAVISCVRAIVTKSTNSLLVHLVSMVMGWQTTEEPGGASCKQNVPERVLAKIPKDWNYPPLEAQGRETNSKTVISVIIQALSFIFTNLPSAVASVPLPVRFLFQVAEKHLSQHAGQLRLMGLLLWALLGCLIQGLEDSDTLEQISGLALDRGAREPLYLLAECLQATMGIQQKVRPKVGITKIDDKKRPKWTNIQLQKARKLCTDRGQGQAVAAAELTEQKIGLMLLEICHKAGGSDYLRQIYHIIQSNEVGKHSLSPAIRWLLA</sequence>
<dbReference type="GeneTree" id="ENSGT00610000086112"/>
<dbReference type="PANTHER" id="PTHR33960">
    <property type="entry name" value="SIMILAR TO KIAA0825 PROTEIN"/>
    <property type="match status" value="1"/>
</dbReference>